<comment type="caution">
    <text evidence="2">The sequence shown here is derived from an EMBL/GenBank/DDBJ whole genome shotgun (WGS) entry which is preliminary data.</text>
</comment>
<protein>
    <recommendedName>
        <fullName evidence="4">Fimbrial protein</fullName>
    </recommendedName>
</protein>
<gene>
    <name evidence="2" type="ORF">Q4481_10865</name>
</gene>
<keyword evidence="3" id="KW-1185">Reference proteome</keyword>
<evidence type="ECO:0008006" key="4">
    <source>
        <dbReference type="Google" id="ProtNLM"/>
    </source>
</evidence>
<evidence type="ECO:0000313" key="3">
    <source>
        <dbReference type="Proteomes" id="UP001174932"/>
    </source>
</evidence>
<sequence>MSNPNFADEEEEKPLDPAMEKVRRKMVRLLFISSSAIVLALMTVLGSIVYKANRSSTASSAQADRTAASEAIPAARQELELPTGFTIDSTSLSGNRLMLSGHMADGSRKIIIQDIGTGKRLTEIDVKPAQP</sequence>
<organism evidence="2 3">
    <name type="scientific">Rhizobium alvei</name>
    <dbReference type="NCBI Taxonomy" id="1132659"/>
    <lineage>
        <taxon>Bacteria</taxon>
        <taxon>Pseudomonadati</taxon>
        <taxon>Pseudomonadota</taxon>
        <taxon>Alphaproteobacteria</taxon>
        <taxon>Hyphomicrobiales</taxon>
        <taxon>Rhizobiaceae</taxon>
        <taxon>Rhizobium/Agrobacterium group</taxon>
        <taxon>Rhizobium</taxon>
    </lineage>
</organism>
<accession>A0ABT8YL55</accession>
<dbReference type="Proteomes" id="UP001174932">
    <property type="component" value="Unassembled WGS sequence"/>
</dbReference>
<keyword evidence="1" id="KW-1133">Transmembrane helix</keyword>
<evidence type="ECO:0000313" key="2">
    <source>
        <dbReference type="EMBL" id="MDO6964459.1"/>
    </source>
</evidence>
<dbReference type="EMBL" id="JAUOZU010000007">
    <property type="protein sequence ID" value="MDO6964459.1"/>
    <property type="molecule type" value="Genomic_DNA"/>
</dbReference>
<keyword evidence="1" id="KW-0472">Membrane</keyword>
<proteinExistence type="predicted"/>
<dbReference type="RefSeq" id="WP_304376368.1">
    <property type="nucleotide sequence ID" value="NZ_JAUOZU010000007.1"/>
</dbReference>
<name>A0ABT8YL55_9HYPH</name>
<feature type="transmembrane region" description="Helical" evidence="1">
    <location>
        <begin position="29"/>
        <end position="50"/>
    </location>
</feature>
<evidence type="ECO:0000256" key="1">
    <source>
        <dbReference type="SAM" id="Phobius"/>
    </source>
</evidence>
<reference evidence="2" key="1">
    <citation type="journal article" date="2015" name="Int. J. Syst. Evol. Microbiol.">
        <title>Rhizobium alvei sp. nov., isolated from a freshwater river.</title>
        <authorList>
            <person name="Sheu S.Y."/>
            <person name="Huang H.W."/>
            <person name="Young C.C."/>
            <person name="Chen W.M."/>
        </authorList>
    </citation>
    <scope>NUCLEOTIDE SEQUENCE</scope>
    <source>
        <strain evidence="2">TNR-22</strain>
    </source>
</reference>
<reference evidence="2" key="2">
    <citation type="submission" date="2023-07" db="EMBL/GenBank/DDBJ databases">
        <authorList>
            <person name="Shen H."/>
        </authorList>
    </citation>
    <scope>NUCLEOTIDE SEQUENCE</scope>
    <source>
        <strain evidence="2">TNR-22</strain>
    </source>
</reference>
<keyword evidence="1" id="KW-0812">Transmembrane</keyword>